<proteinExistence type="inferred from homology"/>
<dbReference type="InterPro" id="IPR001360">
    <property type="entry name" value="Glyco_hydro_1"/>
</dbReference>
<evidence type="ECO:0000313" key="6">
    <source>
        <dbReference type="Proteomes" id="UP000198287"/>
    </source>
</evidence>
<comment type="caution">
    <text evidence="5">The sequence shown here is derived from an EMBL/GenBank/DDBJ whole genome shotgun (WGS) entry which is preliminary data.</text>
</comment>
<dbReference type="GO" id="GO:0005975">
    <property type="term" value="P:carbohydrate metabolic process"/>
    <property type="evidence" value="ECO:0007669"/>
    <property type="project" value="InterPro"/>
</dbReference>
<dbReference type="OrthoDB" id="65569at2759"/>
<keyword evidence="3" id="KW-0326">Glycosidase</keyword>
<keyword evidence="2" id="KW-0378">Hydrolase</keyword>
<gene>
    <name evidence="5" type="ORF">Fcan01_19249</name>
</gene>
<dbReference type="SUPFAM" id="SSF51445">
    <property type="entry name" value="(Trans)glycosidases"/>
    <property type="match status" value="1"/>
</dbReference>
<dbReference type="EMBL" id="LNIX01000016">
    <property type="protein sequence ID" value="OXA46231.1"/>
    <property type="molecule type" value="Genomic_DNA"/>
</dbReference>
<dbReference type="Proteomes" id="UP000198287">
    <property type="component" value="Unassembled WGS sequence"/>
</dbReference>
<dbReference type="PANTHER" id="PTHR10353:SF36">
    <property type="entry name" value="LP05116P"/>
    <property type="match status" value="1"/>
</dbReference>
<dbReference type="InterPro" id="IPR017853">
    <property type="entry name" value="GH"/>
</dbReference>
<evidence type="ECO:0000256" key="3">
    <source>
        <dbReference type="ARBA" id="ARBA00023295"/>
    </source>
</evidence>
<comment type="similarity">
    <text evidence="1 4">Belongs to the glycosyl hydrolase 1 family.</text>
</comment>
<dbReference type="GO" id="GO:0008422">
    <property type="term" value="F:beta-glucosidase activity"/>
    <property type="evidence" value="ECO:0007669"/>
    <property type="project" value="TreeGrafter"/>
</dbReference>
<evidence type="ECO:0000256" key="2">
    <source>
        <dbReference type="ARBA" id="ARBA00022801"/>
    </source>
</evidence>
<name>A0A226DNP1_FOLCA</name>
<organism evidence="5 6">
    <name type="scientific">Folsomia candida</name>
    <name type="common">Springtail</name>
    <dbReference type="NCBI Taxonomy" id="158441"/>
    <lineage>
        <taxon>Eukaryota</taxon>
        <taxon>Metazoa</taxon>
        <taxon>Ecdysozoa</taxon>
        <taxon>Arthropoda</taxon>
        <taxon>Hexapoda</taxon>
        <taxon>Collembola</taxon>
        <taxon>Entomobryomorpha</taxon>
        <taxon>Isotomoidea</taxon>
        <taxon>Isotomidae</taxon>
        <taxon>Proisotominae</taxon>
        <taxon>Folsomia</taxon>
    </lineage>
</organism>
<dbReference type="PRINTS" id="PR00131">
    <property type="entry name" value="GLHYDRLASE1"/>
</dbReference>
<accession>A0A226DNP1</accession>
<evidence type="ECO:0000256" key="1">
    <source>
        <dbReference type="ARBA" id="ARBA00010838"/>
    </source>
</evidence>
<evidence type="ECO:0000313" key="5">
    <source>
        <dbReference type="EMBL" id="OXA46231.1"/>
    </source>
</evidence>
<reference evidence="5 6" key="1">
    <citation type="submission" date="2015-12" db="EMBL/GenBank/DDBJ databases">
        <title>The genome of Folsomia candida.</title>
        <authorList>
            <person name="Faddeeva A."/>
            <person name="Derks M.F."/>
            <person name="Anvar Y."/>
            <person name="Smit S."/>
            <person name="Van Straalen N."/>
            <person name="Roelofs D."/>
        </authorList>
    </citation>
    <scope>NUCLEOTIDE SEQUENCE [LARGE SCALE GENOMIC DNA]</scope>
    <source>
        <strain evidence="5 6">VU population</strain>
        <tissue evidence="5">Whole body</tissue>
    </source>
</reference>
<dbReference type="OMA" id="WFRKMIK"/>
<dbReference type="AlphaFoldDB" id="A0A226DNP1"/>
<dbReference type="Gene3D" id="3.20.20.80">
    <property type="entry name" value="Glycosidases"/>
    <property type="match status" value="1"/>
</dbReference>
<sequence length="549" mass="62760">MSGKIEEVKAIKNQQFTCIVKTEGAWREDGKGLNIWDEFVHRTPSPIADHLTGDIACDSYHKYREDVALLKYLRAGVYRFSLSWSRILPSGRVDYINPAGIKHYNDLIDLLLENGIEPIVTLHQWDFPQPLMEIGGWSNNEVISHFVNFSHLAFRTFGDRVKKWVTFNEPNAMCFWGYLVGSEAPGLRNIEEAKNCVHNVLRSHAKTYHLYDRIFRKQQHGKIGMLIFTQWFEAKNQSNPSHVKMAEFAVQITWGVVASPIFFGKYPDEFAEFLGRLSQKQGVVSTPFQFTLAEAAELRGSWDFCGIAHYTTSLIEPTTPNHGSAGISDPIGIKLSSDPSWHAGASSSTTWSFYVVPWGLRKMLNWIKKRYGNPPIYLLENGYQGHPEDGLEDHERAEYHRSYINEMLKAVRIDGVNVQMYGAWTLLDSFEWEDGYSVNFGVVAVNFSDPERKRTPKLSGAFLKKHVPRPKQMRIVRNNQNTIPYVNLSTPHHLTRHRLMGSESLPTKEGYFPRWGLEVVYMDEECFTSQKFIRGIEGVGTKRPSSVSG</sequence>
<keyword evidence="6" id="KW-1185">Reference proteome</keyword>
<protein>
    <submittedName>
        <fullName evidence="5">Cytosolic beta-glucosidase</fullName>
    </submittedName>
</protein>
<dbReference type="Pfam" id="PF00232">
    <property type="entry name" value="Glyco_hydro_1"/>
    <property type="match status" value="1"/>
</dbReference>
<evidence type="ECO:0000256" key="4">
    <source>
        <dbReference type="RuleBase" id="RU003690"/>
    </source>
</evidence>
<dbReference type="PANTHER" id="PTHR10353">
    <property type="entry name" value="GLYCOSYL HYDROLASE"/>
    <property type="match status" value="1"/>
</dbReference>